<dbReference type="RefSeq" id="WP_308703642.1">
    <property type="nucleotide sequence ID" value="NZ_AP027463.1"/>
</dbReference>
<dbReference type="InterPro" id="IPR010359">
    <property type="entry name" value="IrrE_HExxH"/>
</dbReference>
<feature type="domain" description="IrrE N-terminal-like" evidence="1">
    <location>
        <begin position="64"/>
        <end position="164"/>
    </location>
</feature>
<gene>
    <name evidence="2" type="ORF">RA086_09950</name>
</gene>
<dbReference type="Proteomes" id="UP001227831">
    <property type="component" value="Unassembled WGS sequence"/>
</dbReference>
<proteinExistence type="predicted"/>
<name>A0ABU1AAJ2_9LACO</name>
<organism evidence="2 3">
    <name type="scientific">Lactiplantibacillus brownii</name>
    <dbReference type="NCBI Taxonomy" id="3069269"/>
    <lineage>
        <taxon>Bacteria</taxon>
        <taxon>Bacillati</taxon>
        <taxon>Bacillota</taxon>
        <taxon>Bacilli</taxon>
        <taxon>Lactobacillales</taxon>
        <taxon>Lactobacillaceae</taxon>
        <taxon>Lactiplantibacillus</taxon>
    </lineage>
</organism>
<evidence type="ECO:0000259" key="1">
    <source>
        <dbReference type="Pfam" id="PF06114"/>
    </source>
</evidence>
<evidence type="ECO:0000313" key="2">
    <source>
        <dbReference type="EMBL" id="MDQ7937930.1"/>
    </source>
</evidence>
<evidence type="ECO:0000313" key="3">
    <source>
        <dbReference type="Proteomes" id="UP001227831"/>
    </source>
</evidence>
<dbReference type="Pfam" id="PF06114">
    <property type="entry name" value="Peptidase_M78"/>
    <property type="match status" value="1"/>
</dbReference>
<comment type="caution">
    <text evidence="2">The sequence shown here is derived from an EMBL/GenBank/DDBJ whole genome shotgun (WGS) entry which is preliminary data.</text>
</comment>
<dbReference type="InterPro" id="IPR052345">
    <property type="entry name" value="Rad_response_metalloprotease"/>
</dbReference>
<sequence length="258" mass="29141">MKLTDEIELLTDSIAEKQANSFVANHFGDWIFIGASIETVIMEQAVVIYQDVADPEYFGATIRSQGISQVAINTRQNLRNRYSSVAHELWHLLVLTNQVPANQVSQLNNERAADHFAASVMLPEMLVKRYWQAAKHQANFNPVLSIIQLADLSAMPYVAVTRRLRELGLRVSTELQAYDERAWKLARNRLDLVMSPLDEPQPIVSFSALKRAVLQALKLKQLTLDEAATMLTHAEPTVAAKLWAQRRQQLNDVATHDD</sequence>
<accession>A0ABU1AAJ2</accession>
<protein>
    <submittedName>
        <fullName evidence="2">ImmA/IrrE family metallo-endopeptidase</fullName>
    </submittedName>
</protein>
<keyword evidence="3" id="KW-1185">Reference proteome</keyword>
<dbReference type="EMBL" id="JAVCWF010000001">
    <property type="protein sequence ID" value="MDQ7937930.1"/>
    <property type="molecule type" value="Genomic_DNA"/>
</dbReference>
<dbReference type="PANTHER" id="PTHR43236">
    <property type="entry name" value="ANTITOXIN HIGA1"/>
    <property type="match status" value="1"/>
</dbReference>
<dbReference type="PANTHER" id="PTHR43236:SF1">
    <property type="entry name" value="BLL7220 PROTEIN"/>
    <property type="match status" value="1"/>
</dbReference>
<reference evidence="2 3" key="1">
    <citation type="journal article" date="2023" name="Int. J. Syst. Evol. Microbiol.">
        <title>Lactiplantibacillus brownii sp. nov., a novel psychrotolerant species isolated from sauerkraut.</title>
        <authorList>
            <person name="Heng Y.C."/>
            <person name="Silvaraju S."/>
            <person name="Lee J.K.Y."/>
            <person name="Kittelmann S."/>
        </authorList>
    </citation>
    <scope>NUCLEOTIDE SEQUENCE [LARGE SCALE GENOMIC DNA]</scope>
    <source>
        <strain evidence="2 3">WILCCON 0030</strain>
    </source>
</reference>